<dbReference type="EMBL" id="LNQR01000123">
    <property type="protein sequence ID" value="KWT77346.1"/>
    <property type="molecule type" value="Genomic_DNA"/>
</dbReference>
<dbReference type="RefSeq" id="WP_085053651.1">
    <property type="nucleotide sequence ID" value="NZ_LNQR01000123.1"/>
</dbReference>
<comment type="caution">
    <text evidence="1">The sequence shown here is derived from an EMBL/GenBank/DDBJ whole genome shotgun (WGS) entry which is preliminary data.</text>
</comment>
<dbReference type="Proteomes" id="UP000060487">
    <property type="component" value="Unassembled WGS sequence"/>
</dbReference>
<gene>
    <name evidence="1" type="ORF">ASN18_3041</name>
</gene>
<proteinExistence type="predicted"/>
<accession>A0ABR5SD09</accession>
<reference evidence="1 2" key="1">
    <citation type="submission" date="2015-11" db="EMBL/GenBank/DDBJ databases">
        <authorList>
            <person name="Lin W."/>
        </authorList>
    </citation>
    <scope>NUCLEOTIDE SEQUENCE [LARGE SCALE GENOMIC DNA]</scope>
    <source>
        <strain evidence="1 2">HCH-1</strain>
    </source>
</reference>
<evidence type="ECO:0000313" key="2">
    <source>
        <dbReference type="Proteomes" id="UP000060487"/>
    </source>
</evidence>
<sequence length="536" mass="57919">MDSGIEAAFHAGGALSDTKKIDIQNTISEGLVSALHSRLRIVDSGIEASLFIGNALSSVFDVYTGSSISEGYYRAHHVRSDISDPVNMAMVIRNSLEQAMTVANHLRNSLTSSSGVKRTSTTWDIRVDGLSVKAAARSITVMRSDSEAISHIEIELAGLRYFDQCSPTINPGNERIALTINEVTYRFLLETRDMSEKFQSEGMTLWGRQMSGLLAEGHAEKLSQTYENAYASETAQAIAGDIAVSWDCEDYWIGELSADDYPIDAIIKLAEVSEGIVETTVDGMLRVRRKYPVSPEELKTAVTDRSFDRDNIISLDINGEAAQYSSVTVNIKGDTLGASDDFSIEADGSCAVPGAVNTVKVYIPNENIVYKLLATPEASCIKAGTKTETITETIVLTGGTGALSKSLFKLIKYELYSCDANTLIEYSLGSKEVTAKDDTCSVLEIEYETKYDEWSVSCAEEREVALCVVTNDGDKSATAVTVIMGKGAKAAEAINNDLITTDNLQAGDRVLLGKSGTSYTILQKTGQSSSTVIKRG</sequence>
<name>A0ABR5SD09_9BACT</name>
<keyword evidence="2" id="KW-1185">Reference proteome</keyword>
<evidence type="ECO:0000313" key="1">
    <source>
        <dbReference type="EMBL" id="KWT77346.1"/>
    </source>
</evidence>
<organism evidence="1 2">
    <name type="scientific">Candidatus Magnetominusculus xianensis</name>
    <dbReference type="NCBI Taxonomy" id="1748249"/>
    <lineage>
        <taxon>Bacteria</taxon>
        <taxon>Pseudomonadati</taxon>
        <taxon>Nitrospirota</taxon>
        <taxon>Nitrospiria</taxon>
        <taxon>Nitrospirales</taxon>
        <taxon>Nitrospiraceae</taxon>
        <taxon>Candidatus Magnetominusculus</taxon>
    </lineage>
</organism>
<protein>
    <submittedName>
        <fullName evidence="1">Uncharacterized protein</fullName>
    </submittedName>
</protein>